<feature type="binding site" evidence="2">
    <location>
        <position position="51"/>
    </location>
    <ligand>
        <name>Mg(2+)</name>
        <dbReference type="ChEBI" id="CHEBI:18420"/>
    </ligand>
</feature>
<dbReference type="NCBIfam" id="TIGR00347">
    <property type="entry name" value="bioD"/>
    <property type="match status" value="1"/>
</dbReference>
<comment type="function">
    <text evidence="2">Catalyzes a mechanistically unusual reaction, the ATP-dependent insertion of CO2 between the N7 and N8 nitrogen atoms of 7,8-diaminopelargonic acid (DAPA, also called 7,8-diammoniononanoate) to form a ureido ring.</text>
</comment>
<reference evidence="3 4" key="1">
    <citation type="submission" date="2023-08" db="EMBL/GenBank/DDBJ databases">
        <authorList>
            <person name="Joshi A."/>
            <person name="Thite S."/>
        </authorList>
    </citation>
    <scope>NUCLEOTIDE SEQUENCE [LARGE SCALE GENOMIC DNA]</scope>
    <source>
        <strain evidence="3 4">AC40</strain>
    </source>
</reference>
<keyword evidence="1 2" id="KW-0093">Biotin biosynthesis</keyword>
<keyword evidence="2 3" id="KW-0436">Ligase</keyword>
<comment type="pathway">
    <text evidence="2">Cofactor biosynthesis; biotin biosynthesis; biotin from 7,8-diaminononanoate: step 1/2.</text>
</comment>
<accession>A0ABT9H274</accession>
<dbReference type="InterPro" id="IPR004472">
    <property type="entry name" value="DTB_synth_BioD"/>
</dbReference>
<name>A0ABT9H274_9GAMM</name>
<sequence>MHSFFVTGTDTDAGKTFVSTALLHGLAQAGKHCIAAKPIAAGVEADGKNQDAVILQQAANLVLPYELVNPILFAEPVAPHLAAARHQRVIDEQLLDQNLQQLQSYKADYLLVEGAGGWLLPISSERYLADWVIKQQLPVLLVVGVKLGCLNHAMLTVREIKRSGVPLLGWVGNCVDPDMALLQENIDDLQQRIAAPCLGVVPYCIDGEIPESINLKLASAVLQLSQAT</sequence>
<dbReference type="GO" id="GO:0004141">
    <property type="term" value="F:dethiobiotin synthase activity"/>
    <property type="evidence" value="ECO:0007669"/>
    <property type="project" value="UniProtKB-EC"/>
</dbReference>
<feature type="binding site" evidence="2">
    <location>
        <position position="51"/>
    </location>
    <ligand>
        <name>ATP</name>
        <dbReference type="ChEBI" id="CHEBI:30616"/>
    </ligand>
</feature>
<feature type="binding site" evidence="2">
    <location>
        <begin position="12"/>
        <end position="17"/>
    </location>
    <ligand>
        <name>ATP</name>
        <dbReference type="ChEBI" id="CHEBI:30616"/>
    </ligand>
</feature>
<dbReference type="SUPFAM" id="SSF52540">
    <property type="entry name" value="P-loop containing nucleoside triphosphate hydrolases"/>
    <property type="match status" value="1"/>
</dbReference>
<organism evidence="3 4">
    <name type="scientific">Alkalimonas collagenimarina</name>
    <dbReference type="NCBI Taxonomy" id="400390"/>
    <lineage>
        <taxon>Bacteria</taxon>
        <taxon>Pseudomonadati</taxon>
        <taxon>Pseudomonadota</taxon>
        <taxon>Gammaproteobacteria</taxon>
        <taxon>Alkalimonas</taxon>
    </lineage>
</organism>
<evidence type="ECO:0000313" key="4">
    <source>
        <dbReference type="Proteomes" id="UP001231616"/>
    </source>
</evidence>
<comment type="caution">
    <text evidence="2">Lacks conserved residue(s) required for the propagation of feature annotation.</text>
</comment>
<dbReference type="PANTHER" id="PTHR43210">
    <property type="entry name" value="DETHIOBIOTIN SYNTHETASE"/>
    <property type="match status" value="1"/>
</dbReference>
<evidence type="ECO:0000256" key="1">
    <source>
        <dbReference type="ARBA" id="ARBA00022756"/>
    </source>
</evidence>
<dbReference type="HAMAP" id="MF_00336">
    <property type="entry name" value="BioD"/>
    <property type="match status" value="1"/>
</dbReference>
<dbReference type="EC" id="6.3.3.3" evidence="2"/>
<feature type="binding site" evidence="2">
    <location>
        <position position="113"/>
    </location>
    <ligand>
        <name>Mg(2+)</name>
        <dbReference type="ChEBI" id="CHEBI:18420"/>
    </ligand>
</feature>
<keyword evidence="4" id="KW-1185">Reference proteome</keyword>
<evidence type="ECO:0000313" key="3">
    <source>
        <dbReference type="EMBL" id="MDP4537423.1"/>
    </source>
</evidence>
<keyword evidence="2" id="KW-0479">Metal-binding</keyword>
<evidence type="ECO:0000256" key="2">
    <source>
        <dbReference type="HAMAP-Rule" id="MF_00336"/>
    </source>
</evidence>
<comment type="similarity">
    <text evidence="2">Belongs to the dethiobiotin synthetase family.</text>
</comment>
<dbReference type="CDD" id="cd03109">
    <property type="entry name" value="DTBS"/>
    <property type="match status" value="1"/>
</dbReference>
<feature type="binding site" evidence="2">
    <location>
        <begin position="113"/>
        <end position="116"/>
    </location>
    <ligand>
        <name>ATP</name>
        <dbReference type="ChEBI" id="CHEBI:30616"/>
    </ligand>
</feature>
<dbReference type="PANTHER" id="PTHR43210:SF5">
    <property type="entry name" value="DETHIOBIOTIN SYNTHETASE"/>
    <property type="match status" value="1"/>
</dbReference>
<comment type="subunit">
    <text evidence="2">Homodimer.</text>
</comment>
<dbReference type="Proteomes" id="UP001231616">
    <property type="component" value="Unassembled WGS sequence"/>
</dbReference>
<proteinExistence type="inferred from homology"/>
<keyword evidence="2" id="KW-0963">Cytoplasm</keyword>
<dbReference type="EMBL" id="JAUZVZ010000025">
    <property type="protein sequence ID" value="MDP4537423.1"/>
    <property type="molecule type" value="Genomic_DNA"/>
</dbReference>
<dbReference type="InterPro" id="IPR027417">
    <property type="entry name" value="P-loop_NTPase"/>
</dbReference>
<dbReference type="Pfam" id="PF13500">
    <property type="entry name" value="AAA_26"/>
    <property type="match status" value="1"/>
</dbReference>
<gene>
    <name evidence="2 3" type="primary">bioD</name>
    <name evidence="3" type="ORF">Q3O60_14615</name>
</gene>
<keyword evidence="2" id="KW-0547">Nucleotide-binding</keyword>
<comment type="subcellular location">
    <subcellularLocation>
        <location evidence="2">Cytoplasm</location>
    </subcellularLocation>
</comment>
<feature type="active site" evidence="2">
    <location>
        <position position="37"/>
    </location>
</feature>
<keyword evidence="2" id="KW-0460">Magnesium</keyword>
<feature type="binding site" evidence="2">
    <location>
        <begin position="173"/>
        <end position="174"/>
    </location>
    <ligand>
        <name>ATP</name>
        <dbReference type="ChEBI" id="CHEBI:30616"/>
    </ligand>
</feature>
<comment type="catalytic activity">
    <reaction evidence="2">
        <text>(7R,8S)-7,8-diammoniononanoate + CO2 + ATP = (4R,5S)-dethiobiotin + ADP + phosphate + 3 H(+)</text>
        <dbReference type="Rhea" id="RHEA:15805"/>
        <dbReference type="ChEBI" id="CHEBI:15378"/>
        <dbReference type="ChEBI" id="CHEBI:16526"/>
        <dbReference type="ChEBI" id="CHEBI:30616"/>
        <dbReference type="ChEBI" id="CHEBI:43474"/>
        <dbReference type="ChEBI" id="CHEBI:149469"/>
        <dbReference type="ChEBI" id="CHEBI:149473"/>
        <dbReference type="ChEBI" id="CHEBI:456216"/>
        <dbReference type="EC" id="6.3.3.3"/>
    </reaction>
</comment>
<keyword evidence="2" id="KW-0067">ATP-binding</keyword>
<comment type="caution">
    <text evidence="3">The sequence shown here is derived from an EMBL/GenBank/DDBJ whole genome shotgun (WGS) entry which is preliminary data.</text>
</comment>
<dbReference type="RefSeq" id="WP_305894686.1">
    <property type="nucleotide sequence ID" value="NZ_JAUZVZ010000025.1"/>
</dbReference>
<feature type="binding site" evidence="2">
    <location>
        <position position="16"/>
    </location>
    <ligand>
        <name>Mg(2+)</name>
        <dbReference type="ChEBI" id="CHEBI:18420"/>
    </ligand>
</feature>
<dbReference type="Gene3D" id="3.40.50.300">
    <property type="entry name" value="P-loop containing nucleotide triphosphate hydrolases"/>
    <property type="match status" value="1"/>
</dbReference>
<dbReference type="PIRSF" id="PIRSF006755">
    <property type="entry name" value="DTB_synth"/>
    <property type="match status" value="1"/>
</dbReference>
<protein>
    <recommendedName>
        <fullName evidence="2">ATP-dependent dethiobiotin synthetase BioD</fullName>
        <ecNumber evidence="2">6.3.3.3</ecNumber>
    </recommendedName>
    <alternativeName>
        <fullName evidence="2">DTB synthetase</fullName>
        <shortName evidence="2">DTBS</shortName>
    </alternativeName>
    <alternativeName>
        <fullName evidence="2">Dethiobiotin synthase</fullName>
    </alternativeName>
</protein>
<comment type="cofactor">
    <cofactor evidence="2">
        <name>Mg(2+)</name>
        <dbReference type="ChEBI" id="CHEBI:18420"/>
    </cofactor>
</comment>